<dbReference type="SUPFAM" id="SSF47661">
    <property type="entry name" value="t-snare proteins"/>
    <property type="match status" value="1"/>
</dbReference>
<comment type="similarity">
    <text evidence="2">Belongs to the syntaxin family.</text>
</comment>
<evidence type="ECO:0000256" key="2">
    <source>
        <dbReference type="ARBA" id="ARBA00009063"/>
    </source>
</evidence>
<protein>
    <recommendedName>
        <fullName evidence="5">t-SNARE coiled-coil homology domain-containing protein</fullName>
    </recommendedName>
</protein>
<dbReference type="PANTHER" id="PTHR19957:SF307">
    <property type="entry name" value="PROTEIN SSO1-RELATED"/>
    <property type="match status" value="1"/>
</dbReference>
<dbReference type="PANTHER" id="PTHR19957">
    <property type="entry name" value="SYNTAXIN"/>
    <property type="match status" value="1"/>
</dbReference>
<dbReference type="GO" id="GO:0005484">
    <property type="term" value="F:SNAP receptor activity"/>
    <property type="evidence" value="ECO:0007669"/>
    <property type="project" value="TreeGrafter"/>
</dbReference>
<accession>A0AAU9IJQ5</accession>
<dbReference type="GO" id="GO:0031201">
    <property type="term" value="C:SNARE complex"/>
    <property type="evidence" value="ECO:0007669"/>
    <property type="project" value="TreeGrafter"/>
</dbReference>
<dbReference type="GO" id="GO:0012505">
    <property type="term" value="C:endomembrane system"/>
    <property type="evidence" value="ECO:0007669"/>
    <property type="project" value="TreeGrafter"/>
</dbReference>
<dbReference type="InterPro" id="IPR000727">
    <property type="entry name" value="T_SNARE_dom"/>
</dbReference>
<dbReference type="GO" id="GO:0006887">
    <property type="term" value="P:exocytosis"/>
    <property type="evidence" value="ECO:0007669"/>
    <property type="project" value="TreeGrafter"/>
</dbReference>
<evidence type="ECO:0000313" key="6">
    <source>
        <dbReference type="EMBL" id="CAG9314001.1"/>
    </source>
</evidence>
<keyword evidence="4" id="KW-0812">Transmembrane</keyword>
<dbReference type="AlphaFoldDB" id="A0AAU9IJQ5"/>
<dbReference type="Gene3D" id="1.20.58.70">
    <property type="match status" value="1"/>
</dbReference>
<comment type="subcellular location">
    <subcellularLocation>
        <location evidence="1">Membrane</location>
        <topology evidence="1">Single-pass type IV membrane protein</topology>
    </subcellularLocation>
</comment>
<dbReference type="Pfam" id="PF05739">
    <property type="entry name" value="SNARE"/>
    <property type="match status" value="1"/>
</dbReference>
<dbReference type="EMBL" id="CAJZBQ010000011">
    <property type="protein sequence ID" value="CAG9314001.1"/>
    <property type="molecule type" value="Genomic_DNA"/>
</dbReference>
<name>A0AAU9IJQ5_9CILI</name>
<keyword evidence="4" id="KW-1133">Transmembrane helix</keyword>
<evidence type="ECO:0000256" key="1">
    <source>
        <dbReference type="ARBA" id="ARBA00004211"/>
    </source>
</evidence>
<evidence type="ECO:0000313" key="7">
    <source>
        <dbReference type="Proteomes" id="UP001162131"/>
    </source>
</evidence>
<dbReference type="GO" id="GO:0006906">
    <property type="term" value="P:vesicle fusion"/>
    <property type="evidence" value="ECO:0007669"/>
    <property type="project" value="TreeGrafter"/>
</dbReference>
<dbReference type="PROSITE" id="PS50192">
    <property type="entry name" value="T_SNARE"/>
    <property type="match status" value="1"/>
</dbReference>
<sequence>MIDRLQELKGASNNPSHEILLSDVQPSSGPNMQFMLQIRKAQKSIERVRSNTEQIRILKDEFNQCTQPEQEVKTNKQLKELIDVNNGELNSVRDIAETLAKTIEDGRGNASETETRMRATMHATLIKQFQQALGEAEKAQNVFTEAARNKTANQLRMVDENISDEVIEQCLEDPRQAQMMVEKKMIGAHSEIIQMVNNIESRLEDIKMLEQNINIMHRMFLDLAALVHSQGELLNSVEKHVDNASDYVKKAEKALEGAKGYQQKARWKKCCILVALLIILIVIIVPTVTAKTL</sequence>
<feature type="region of interest" description="Disordered" evidence="3">
    <location>
        <begin position="1"/>
        <end position="26"/>
    </location>
</feature>
<feature type="domain" description="T-SNARE coiled-coil homology" evidence="5">
    <location>
        <begin position="196"/>
        <end position="258"/>
    </location>
</feature>
<dbReference type="InterPro" id="IPR010989">
    <property type="entry name" value="SNARE"/>
</dbReference>
<proteinExistence type="inferred from homology"/>
<dbReference type="GO" id="GO:0005886">
    <property type="term" value="C:plasma membrane"/>
    <property type="evidence" value="ECO:0007669"/>
    <property type="project" value="TreeGrafter"/>
</dbReference>
<reference evidence="6" key="1">
    <citation type="submission" date="2021-09" db="EMBL/GenBank/DDBJ databases">
        <authorList>
            <consortium name="AG Swart"/>
            <person name="Singh M."/>
            <person name="Singh A."/>
            <person name="Seah K."/>
            <person name="Emmerich C."/>
        </authorList>
    </citation>
    <scope>NUCLEOTIDE SEQUENCE</scope>
    <source>
        <strain evidence="6">ATCC30299</strain>
    </source>
</reference>
<dbReference type="SMART" id="SM00397">
    <property type="entry name" value="t_SNARE"/>
    <property type="match status" value="1"/>
</dbReference>
<keyword evidence="7" id="KW-1185">Reference proteome</keyword>
<feature type="transmembrane region" description="Helical" evidence="4">
    <location>
        <begin position="270"/>
        <end position="290"/>
    </location>
</feature>
<evidence type="ECO:0000259" key="5">
    <source>
        <dbReference type="PROSITE" id="PS50192"/>
    </source>
</evidence>
<dbReference type="GO" id="GO:0000149">
    <property type="term" value="F:SNARE binding"/>
    <property type="evidence" value="ECO:0007669"/>
    <property type="project" value="TreeGrafter"/>
</dbReference>
<dbReference type="Gene3D" id="1.20.5.110">
    <property type="match status" value="1"/>
</dbReference>
<keyword evidence="4" id="KW-0472">Membrane</keyword>
<dbReference type="GO" id="GO:0006886">
    <property type="term" value="P:intracellular protein transport"/>
    <property type="evidence" value="ECO:0007669"/>
    <property type="project" value="TreeGrafter"/>
</dbReference>
<evidence type="ECO:0000256" key="4">
    <source>
        <dbReference type="SAM" id="Phobius"/>
    </source>
</evidence>
<evidence type="ECO:0000256" key="3">
    <source>
        <dbReference type="SAM" id="MobiDB-lite"/>
    </source>
</evidence>
<organism evidence="6 7">
    <name type="scientific">Blepharisma stoltei</name>
    <dbReference type="NCBI Taxonomy" id="1481888"/>
    <lineage>
        <taxon>Eukaryota</taxon>
        <taxon>Sar</taxon>
        <taxon>Alveolata</taxon>
        <taxon>Ciliophora</taxon>
        <taxon>Postciliodesmatophora</taxon>
        <taxon>Heterotrichea</taxon>
        <taxon>Heterotrichida</taxon>
        <taxon>Blepharismidae</taxon>
        <taxon>Blepharisma</taxon>
    </lineage>
</organism>
<dbReference type="CDD" id="cd15848">
    <property type="entry name" value="SNARE_syntaxin1-like"/>
    <property type="match status" value="1"/>
</dbReference>
<gene>
    <name evidence="6" type="ORF">BSTOLATCC_MIC9802</name>
</gene>
<dbReference type="GO" id="GO:0048278">
    <property type="term" value="P:vesicle docking"/>
    <property type="evidence" value="ECO:0007669"/>
    <property type="project" value="TreeGrafter"/>
</dbReference>
<dbReference type="InterPro" id="IPR045242">
    <property type="entry name" value="Syntaxin"/>
</dbReference>
<comment type="caution">
    <text evidence="6">The sequence shown here is derived from an EMBL/GenBank/DDBJ whole genome shotgun (WGS) entry which is preliminary data.</text>
</comment>
<dbReference type="Proteomes" id="UP001162131">
    <property type="component" value="Unassembled WGS sequence"/>
</dbReference>